<comment type="similarity">
    <text evidence="2">Belongs to the bile acid:sodium symporter (BASS) (TC 2.A.28) family.</text>
</comment>
<dbReference type="InterPro" id="IPR004710">
    <property type="entry name" value="Bilac:Na_transpt"/>
</dbReference>
<dbReference type="OrthoDB" id="5847882at2759"/>
<dbReference type="GO" id="GO:0015293">
    <property type="term" value="F:symporter activity"/>
    <property type="evidence" value="ECO:0007669"/>
    <property type="project" value="UniProtKB-KW"/>
</dbReference>
<accession>A0A4U5NB52</accession>
<dbReference type="Proteomes" id="UP000298663">
    <property type="component" value="Unassembled WGS sequence"/>
</dbReference>
<feature type="transmembrane region" description="Helical" evidence="8">
    <location>
        <begin position="122"/>
        <end position="141"/>
    </location>
</feature>
<comment type="caution">
    <text evidence="9">The sequence shown here is derived from an EMBL/GenBank/DDBJ whole genome shotgun (WGS) entry which is preliminary data.</text>
</comment>
<reference evidence="9 10" key="2">
    <citation type="journal article" date="2019" name="G3 (Bethesda)">
        <title>Hybrid Assembly of the Genome of the Entomopathogenic Nematode Steinernema carpocapsae Identifies the X-Chromosome.</title>
        <authorList>
            <person name="Serra L."/>
            <person name="Macchietto M."/>
            <person name="Macias-Munoz A."/>
            <person name="McGill C.J."/>
            <person name="Rodriguez I.M."/>
            <person name="Rodriguez B."/>
            <person name="Murad R."/>
            <person name="Mortazavi A."/>
        </authorList>
    </citation>
    <scope>NUCLEOTIDE SEQUENCE [LARGE SCALE GENOMIC DNA]</scope>
    <source>
        <strain evidence="9 10">ALL</strain>
    </source>
</reference>
<evidence type="ECO:0000256" key="8">
    <source>
        <dbReference type="SAM" id="Phobius"/>
    </source>
</evidence>
<proteinExistence type="inferred from homology"/>
<dbReference type="GO" id="GO:0016020">
    <property type="term" value="C:membrane"/>
    <property type="evidence" value="ECO:0007669"/>
    <property type="project" value="UniProtKB-SubCell"/>
</dbReference>
<dbReference type="InterPro" id="IPR002657">
    <property type="entry name" value="BilAc:Na_symport/Acr3"/>
</dbReference>
<evidence type="ECO:0000313" key="9">
    <source>
        <dbReference type="EMBL" id="TKR80066.1"/>
    </source>
</evidence>
<evidence type="ECO:0000256" key="3">
    <source>
        <dbReference type="ARBA" id="ARBA00022692"/>
    </source>
</evidence>
<evidence type="ECO:0000256" key="5">
    <source>
        <dbReference type="ARBA" id="ARBA00022989"/>
    </source>
</evidence>
<gene>
    <name evidence="9" type="ORF">L596_014197</name>
</gene>
<keyword evidence="4" id="KW-0769">Symport</keyword>
<keyword evidence="5 8" id="KW-1133">Transmembrane helix</keyword>
<evidence type="ECO:0000256" key="1">
    <source>
        <dbReference type="ARBA" id="ARBA00004141"/>
    </source>
</evidence>
<comment type="subcellular location">
    <subcellularLocation>
        <location evidence="1">Membrane</location>
        <topology evidence="1">Multi-pass membrane protein</topology>
    </subcellularLocation>
</comment>
<reference evidence="9 10" key="1">
    <citation type="journal article" date="2015" name="Genome Biol.">
        <title>Comparative genomics of Steinernema reveals deeply conserved gene regulatory networks.</title>
        <authorList>
            <person name="Dillman A.R."/>
            <person name="Macchietto M."/>
            <person name="Porter C.F."/>
            <person name="Rogers A."/>
            <person name="Williams B."/>
            <person name="Antoshechkin I."/>
            <person name="Lee M.M."/>
            <person name="Goodwin Z."/>
            <person name="Lu X."/>
            <person name="Lewis E.E."/>
            <person name="Goodrich-Blair H."/>
            <person name="Stock S.P."/>
            <person name="Adams B.J."/>
            <person name="Sternberg P.W."/>
            <person name="Mortazavi A."/>
        </authorList>
    </citation>
    <scope>NUCLEOTIDE SEQUENCE [LARGE SCALE GENOMIC DNA]</scope>
    <source>
        <strain evidence="9 10">ALL</strain>
    </source>
</reference>
<evidence type="ECO:0000256" key="6">
    <source>
        <dbReference type="ARBA" id="ARBA00023136"/>
    </source>
</evidence>
<evidence type="ECO:0000256" key="2">
    <source>
        <dbReference type="ARBA" id="ARBA00006528"/>
    </source>
</evidence>
<organism evidence="9 10">
    <name type="scientific">Steinernema carpocapsae</name>
    <name type="common">Entomopathogenic nematode</name>
    <dbReference type="NCBI Taxonomy" id="34508"/>
    <lineage>
        <taxon>Eukaryota</taxon>
        <taxon>Metazoa</taxon>
        <taxon>Ecdysozoa</taxon>
        <taxon>Nematoda</taxon>
        <taxon>Chromadorea</taxon>
        <taxon>Rhabditida</taxon>
        <taxon>Tylenchina</taxon>
        <taxon>Panagrolaimomorpha</taxon>
        <taxon>Strongyloidoidea</taxon>
        <taxon>Steinernematidae</taxon>
        <taxon>Steinernema</taxon>
    </lineage>
</organism>
<evidence type="ECO:0000256" key="4">
    <source>
        <dbReference type="ARBA" id="ARBA00022847"/>
    </source>
</evidence>
<dbReference type="EMBL" id="AZBU02000004">
    <property type="protein sequence ID" value="TKR80066.1"/>
    <property type="molecule type" value="Genomic_DNA"/>
</dbReference>
<dbReference type="Gene3D" id="1.20.1530.20">
    <property type="match status" value="1"/>
</dbReference>
<keyword evidence="10" id="KW-1185">Reference proteome</keyword>
<keyword evidence="3 8" id="KW-0812">Transmembrane</keyword>
<dbReference type="PANTHER" id="PTHR10361:SF28">
    <property type="entry name" value="P3 PROTEIN-RELATED"/>
    <property type="match status" value="1"/>
</dbReference>
<feature type="region of interest" description="Disordered" evidence="7">
    <location>
        <begin position="1"/>
        <end position="26"/>
    </location>
</feature>
<feature type="compositionally biased region" description="Low complexity" evidence="7">
    <location>
        <begin position="10"/>
        <end position="26"/>
    </location>
</feature>
<feature type="transmembrane region" description="Helical" evidence="8">
    <location>
        <begin position="161"/>
        <end position="183"/>
    </location>
</feature>
<dbReference type="AlphaFoldDB" id="A0A4U5NB52"/>
<evidence type="ECO:0000313" key="10">
    <source>
        <dbReference type="Proteomes" id="UP000298663"/>
    </source>
</evidence>
<keyword evidence="6 8" id="KW-0472">Membrane</keyword>
<dbReference type="InterPro" id="IPR038770">
    <property type="entry name" value="Na+/solute_symporter_sf"/>
</dbReference>
<dbReference type="PANTHER" id="PTHR10361">
    <property type="entry name" value="SODIUM-BILE ACID COTRANSPORTER"/>
    <property type="match status" value="1"/>
</dbReference>
<sequence>MQIRLDARSSRSSLVRPRRNPFGGRPRSGLISVILKTDGSPTHGRISAACKETWPLNCKVTSISEQGVVDLRGNSDSTQVLNITVLGTFLGISELLLECDGSPLEYPEYVIRVIRSDHEASMMSAFNTLAGIFIVFINFLLGTQLEVEKIKSIIKFPIGPLTSICVQFFVMPLFGFALAKLVIPDHERALQLSLFAAACSPGGGKSSFWTIIFDGNLDYPSQ</sequence>
<keyword evidence="4" id="KW-0813">Transport</keyword>
<name>A0A4U5NB52_STECR</name>
<dbReference type="Pfam" id="PF01758">
    <property type="entry name" value="SBF"/>
    <property type="match status" value="1"/>
</dbReference>
<evidence type="ECO:0000256" key="7">
    <source>
        <dbReference type="SAM" id="MobiDB-lite"/>
    </source>
</evidence>
<protein>
    <submittedName>
        <fullName evidence="9">Uncharacterized protein</fullName>
    </submittedName>
</protein>